<evidence type="ECO:0000313" key="2">
    <source>
        <dbReference type="EMBL" id="ETV70436.1"/>
    </source>
</evidence>
<dbReference type="Pfam" id="PF18126">
    <property type="entry name" value="Mitoc_mL59"/>
    <property type="match status" value="1"/>
</dbReference>
<dbReference type="Proteomes" id="UP000284702">
    <property type="component" value="Unassembled WGS sequence"/>
</dbReference>
<protein>
    <recommendedName>
        <fullName evidence="1">Large ribosomal subunit protein mL59 domain-containing protein</fullName>
    </recommendedName>
</protein>
<evidence type="ECO:0000259" key="1">
    <source>
        <dbReference type="Pfam" id="PF18126"/>
    </source>
</evidence>
<reference evidence="2" key="1">
    <citation type="submission" date="2013-12" db="EMBL/GenBank/DDBJ databases">
        <title>The Genome Sequence of Aphanomyces astaci APO3.</title>
        <authorList>
            <consortium name="The Broad Institute Genomics Platform"/>
            <person name="Russ C."/>
            <person name="Tyler B."/>
            <person name="van West P."/>
            <person name="Dieguez-Uribeondo J."/>
            <person name="Young S.K."/>
            <person name="Zeng Q."/>
            <person name="Gargeya S."/>
            <person name="Fitzgerald M."/>
            <person name="Abouelleil A."/>
            <person name="Alvarado L."/>
            <person name="Chapman S.B."/>
            <person name="Gainer-Dewar J."/>
            <person name="Goldberg J."/>
            <person name="Griggs A."/>
            <person name="Gujja S."/>
            <person name="Hansen M."/>
            <person name="Howarth C."/>
            <person name="Imamovic A."/>
            <person name="Ireland A."/>
            <person name="Larimer J."/>
            <person name="McCowan C."/>
            <person name="Murphy C."/>
            <person name="Pearson M."/>
            <person name="Poon T.W."/>
            <person name="Priest M."/>
            <person name="Roberts A."/>
            <person name="Saif S."/>
            <person name="Shea T."/>
            <person name="Sykes S."/>
            <person name="Wortman J."/>
            <person name="Nusbaum C."/>
            <person name="Birren B."/>
        </authorList>
    </citation>
    <scope>NUCLEOTIDE SEQUENCE [LARGE SCALE GENOMIC DNA]</scope>
    <source>
        <strain evidence="2">APO3</strain>
    </source>
</reference>
<dbReference type="InterPro" id="IPR040922">
    <property type="entry name" value="Ribosomal_mL59_dom"/>
</dbReference>
<dbReference type="OrthoDB" id="18529at2759"/>
<dbReference type="RefSeq" id="XP_009840148.1">
    <property type="nucleotide sequence ID" value="XM_009841846.1"/>
</dbReference>
<evidence type="ECO:0000313" key="3">
    <source>
        <dbReference type="EMBL" id="RQM10479.1"/>
    </source>
</evidence>
<dbReference type="AlphaFoldDB" id="W4FTZ8"/>
<evidence type="ECO:0000313" key="4">
    <source>
        <dbReference type="Proteomes" id="UP000284702"/>
    </source>
</evidence>
<gene>
    <name evidence="3" type="ORF">B5M09_006673</name>
    <name evidence="2" type="ORF">H257_14100</name>
</gene>
<dbReference type="EMBL" id="KI913166">
    <property type="protein sequence ID" value="ETV70436.1"/>
    <property type="molecule type" value="Genomic_DNA"/>
</dbReference>
<dbReference type="VEuPathDB" id="FungiDB:H257_14100"/>
<name>W4FTZ8_APHAT</name>
<keyword evidence="4" id="KW-1185">Reference proteome</keyword>
<organism evidence="2">
    <name type="scientific">Aphanomyces astaci</name>
    <name type="common">Crayfish plague agent</name>
    <dbReference type="NCBI Taxonomy" id="112090"/>
    <lineage>
        <taxon>Eukaryota</taxon>
        <taxon>Sar</taxon>
        <taxon>Stramenopiles</taxon>
        <taxon>Oomycota</taxon>
        <taxon>Saprolegniomycetes</taxon>
        <taxon>Saprolegniales</taxon>
        <taxon>Verrucalvaceae</taxon>
        <taxon>Aphanomyces</taxon>
    </lineage>
</organism>
<dbReference type="EMBL" id="MZMZ02006144">
    <property type="protein sequence ID" value="RQM10479.1"/>
    <property type="molecule type" value="Genomic_DNA"/>
</dbReference>
<sequence length="144" mass="16251">MSNCWCQTQTSQLSGGIMQRFLQLSAEEASLALRPTLVKGRWKNPMISLRQQATVKKVAIQNGTVGSWTPGQGGWLEAWDTQKKHTVMRPPKGHANERREEDRVKKIQAAMATMPKKIEEHRAALIKAKPVKGLEKWLNETSAY</sequence>
<feature type="domain" description="Large ribosomal subunit protein mL59" evidence="1">
    <location>
        <begin position="38"/>
        <end position="122"/>
    </location>
</feature>
<proteinExistence type="predicted"/>
<dbReference type="GeneID" id="20816096"/>
<reference evidence="3 4" key="2">
    <citation type="submission" date="2018-07" db="EMBL/GenBank/DDBJ databases">
        <title>Annotation of Aphanomyces astaci genome assembly.</title>
        <authorList>
            <person name="Studholme D.J."/>
        </authorList>
    </citation>
    <scope>NUCLEOTIDE SEQUENCE [LARGE SCALE GENOMIC DNA]</scope>
    <source>
        <strain evidence="3">Pc</strain>
    </source>
</reference>
<accession>W4FTZ8</accession>